<dbReference type="Proteomes" id="UP000464378">
    <property type="component" value="Chromosome"/>
</dbReference>
<proteinExistence type="predicted"/>
<dbReference type="EMBL" id="LR586016">
    <property type="protein sequence ID" value="VIP01462.1"/>
    <property type="molecule type" value="Genomic_DNA"/>
</dbReference>
<keyword evidence="1" id="KW-0812">Transmembrane</keyword>
<dbReference type="KEGG" id="tim:GMBLW1_24980"/>
<accession>A0A6C2YKM4</accession>
<dbReference type="AlphaFoldDB" id="A0A6C2YKM4"/>
<evidence type="ECO:0000313" key="3">
    <source>
        <dbReference type="Proteomes" id="UP000464378"/>
    </source>
</evidence>
<dbReference type="NCBIfam" id="NF037970">
    <property type="entry name" value="vanZ_1"/>
    <property type="match status" value="1"/>
</dbReference>
<keyword evidence="1" id="KW-1133">Transmembrane helix</keyword>
<dbReference type="RefSeq" id="WP_162656666.1">
    <property type="nucleotide sequence ID" value="NZ_LR593887.1"/>
</dbReference>
<name>A0A6C2YKM4_9BACT</name>
<dbReference type="EMBL" id="LR593887">
    <property type="protein sequence ID" value="VTR98478.1"/>
    <property type="molecule type" value="Genomic_DNA"/>
</dbReference>
<keyword evidence="1" id="KW-0472">Membrane</keyword>
<protein>
    <submittedName>
        <fullName evidence="2">: VanZ</fullName>
    </submittedName>
</protein>
<feature type="transmembrane region" description="Helical" evidence="1">
    <location>
        <begin position="57"/>
        <end position="75"/>
    </location>
</feature>
<evidence type="ECO:0000256" key="1">
    <source>
        <dbReference type="SAM" id="Phobius"/>
    </source>
</evidence>
<keyword evidence="3" id="KW-1185">Reference proteome</keyword>
<gene>
    <name evidence="2" type="ORF">GMBLW1_24980</name>
</gene>
<evidence type="ECO:0000313" key="2">
    <source>
        <dbReference type="EMBL" id="VIP01462.1"/>
    </source>
</evidence>
<reference evidence="2" key="1">
    <citation type="submission" date="2019-04" db="EMBL/GenBank/DDBJ databases">
        <authorList>
            <consortium name="Science for Life Laboratories"/>
        </authorList>
    </citation>
    <scope>NUCLEOTIDE SEQUENCE</scope>
    <source>
        <strain evidence="2">MBLW1</strain>
    </source>
</reference>
<dbReference type="InParanoid" id="A0A6C2YKM4"/>
<sequence length="143" mass="15832">MMEPPIAPRPNRPHRGGLLLFVLILAAWTVALCAPVDQSAAAEAIGPPGRRFYVSKLIHIVGYGSLTMLAAMIPNSLQGRRFLLLVLVLHAPLGEFLQGFFSRTPAVRDVLLDYVGIGLAMLVWRRPWSGIFRRPPTESPPRR</sequence>
<organism evidence="2">
    <name type="scientific">Tuwongella immobilis</name>
    <dbReference type="NCBI Taxonomy" id="692036"/>
    <lineage>
        <taxon>Bacteria</taxon>
        <taxon>Pseudomonadati</taxon>
        <taxon>Planctomycetota</taxon>
        <taxon>Planctomycetia</taxon>
        <taxon>Gemmatales</taxon>
        <taxon>Gemmataceae</taxon>
        <taxon>Tuwongella</taxon>
    </lineage>
</organism>